<dbReference type="AlphaFoldDB" id="A0AAF0YAV5"/>
<evidence type="ECO:0000313" key="7">
    <source>
        <dbReference type="Proteomes" id="UP000827549"/>
    </source>
</evidence>
<dbReference type="Proteomes" id="UP000827549">
    <property type="component" value="Chromosome 5"/>
</dbReference>
<dbReference type="CDD" id="cd18871">
    <property type="entry name" value="NUDIX_Cfim25_Nudt21"/>
    <property type="match status" value="1"/>
</dbReference>
<dbReference type="EMBL" id="CP086718">
    <property type="protein sequence ID" value="WOO83245.1"/>
    <property type="molecule type" value="Genomic_DNA"/>
</dbReference>
<dbReference type="GO" id="GO:0031124">
    <property type="term" value="P:mRNA 3'-end processing"/>
    <property type="evidence" value="ECO:0007669"/>
    <property type="project" value="InterPro"/>
</dbReference>
<dbReference type="Gene3D" id="3.90.79.10">
    <property type="entry name" value="Nucleoside Triphosphate Pyrophosphohydrolase"/>
    <property type="match status" value="1"/>
</dbReference>
<keyword evidence="2 5" id="KW-0507">mRNA processing</keyword>
<keyword evidence="4 5" id="KW-0539">Nucleus</keyword>
<sequence>MTVVIKDPEPIDIFPVDNYQIQSTSIQPEEDSSVADRMHRLQDQYEETGMRRSVDAVIVCHDHGFPCILTLQVANDFFKLPGGYLDPSEDDETGMVRHLRDLLNTAGKPATEQPQWEVRDLLSIWWRPNFDGFFYPYKPAHITIPKERKKIFLVTVPPKISIGVPLNMKLLAIPIHEFYDNTQRYGPQLSAIPHLLSRLTFSAKD</sequence>
<dbReference type="GeneID" id="87809944"/>
<accession>A0AAF0YAV5</accession>
<gene>
    <name evidence="6" type="primary">CFIS2</name>
    <name evidence="6" type="ORF">LOC62_05G006768</name>
</gene>
<protein>
    <recommendedName>
        <fullName evidence="5">Cleavage and polyadenylation specificity factor subunit 5</fullName>
    </recommendedName>
</protein>
<comment type="similarity">
    <text evidence="1 5">Belongs to the Nudix hydrolase family. CPSF5 subfamily.</text>
</comment>
<dbReference type="FunFam" id="3.90.79.10:FF:000020">
    <property type="entry name" value="Pre-mRNA cleavage factor Im subunit 2"/>
    <property type="match status" value="1"/>
</dbReference>
<dbReference type="GO" id="GO:0005737">
    <property type="term" value="C:cytoplasm"/>
    <property type="evidence" value="ECO:0007669"/>
    <property type="project" value="UniProtKB-SubCell"/>
</dbReference>
<evidence type="ECO:0000256" key="3">
    <source>
        <dbReference type="ARBA" id="ARBA00022884"/>
    </source>
</evidence>
<organism evidence="6 7">
    <name type="scientific">Vanrija pseudolonga</name>
    <dbReference type="NCBI Taxonomy" id="143232"/>
    <lineage>
        <taxon>Eukaryota</taxon>
        <taxon>Fungi</taxon>
        <taxon>Dikarya</taxon>
        <taxon>Basidiomycota</taxon>
        <taxon>Agaricomycotina</taxon>
        <taxon>Tremellomycetes</taxon>
        <taxon>Trichosporonales</taxon>
        <taxon>Trichosporonaceae</taxon>
        <taxon>Vanrija</taxon>
    </lineage>
</organism>
<dbReference type="PANTHER" id="PTHR13047">
    <property type="entry name" value="PRE-MRNA CLEAVAGE FACTOR IM, 25KD SUBUNIT"/>
    <property type="match status" value="1"/>
</dbReference>
<comment type="subcellular location">
    <subcellularLocation>
        <location evidence="5">Nucleus</location>
    </subcellularLocation>
    <subcellularLocation>
        <location evidence="5">Cytoplasm</location>
    </subcellularLocation>
</comment>
<dbReference type="RefSeq" id="XP_062629271.1">
    <property type="nucleotide sequence ID" value="XM_062773287.1"/>
</dbReference>
<evidence type="ECO:0000256" key="4">
    <source>
        <dbReference type="ARBA" id="ARBA00023242"/>
    </source>
</evidence>
<name>A0AAF0YAV5_9TREE</name>
<keyword evidence="3 5" id="KW-0694">RNA-binding</keyword>
<dbReference type="PIRSF" id="PIRSF017888">
    <property type="entry name" value="CPSF-25"/>
    <property type="match status" value="1"/>
</dbReference>
<keyword evidence="7" id="KW-1185">Reference proteome</keyword>
<keyword evidence="5" id="KW-0963">Cytoplasm</keyword>
<evidence type="ECO:0000256" key="5">
    <source>
        <dbReference type="PIRNR" id="PIRNR017888"/>
    </source>
</evidence>
<dbReference type="InterPro" id="IPR015797">
    <property type="entry name" value="NUDIX_hydrolase-like_dom_sf"/>
</dbReference>
<evidence type="ECO:0000256" key="1">
    <source>
        <dbReference type="ARBA" id="ARBA00009710"/>
    </source>
</evidence>
<comment type="function">
    <text evidence="5">Component of the cleavage factor Im (CFIm) complex that functions as an activator of the pre-mRNA 3'-end cleavage and polyadenylation processing required for the maturation of pre-mRNA into functional mRNAs. CFIm contributes to the recruitment of multiprotein complexes on specific sequences on the pre-mRNA 3'-end, so called cleavage and polyadenylation signals (pA signals). Most pre-mRNAs contain multiple pA signals, resulting in alternative cleavage and polyadenylation (APA) producing mRNAs with variable 3'-end formation. The CFIm complex acts as a key regulator of cleavage and polyadenylation site choice during APA through its binding to 5'-UGUA-3' elements localized in the 3'-untranslated region (UTR) for a huge number of pre-mRNAs.</text>
</comment>
<evidence type="ECO:0000256" key="2">
    <source>
        <dbReference type="ARBA" id="ARBA00022664"/>
    </source>
</evidence>
<dbReference type="GO" id="GO:0003729">
    <property type="term" value="F:mRNA binding"/>
    <property type="evidence" value="ECO:0007669"/>
    <property type="project" value="UniProtKB-UniRule"/>
</dbReference>
<comment type="subunit">
    <text evidence="5">Homodimer (via N- and C-terminus); binds RNA as homodimer. Component of the cleavage factor Im (CFIm) complex.</text>
</comment>
<proteinExistence type="inferred from homology"/>
<reference evidence="6" key="1">
    <citation type="submission" date="2023-10" db="EMBL/GenBank/DDBJ databases">
        <authorList>
            <person name="Noh H."/>
        </authorList>
    </citation>
    <scope>NUCLEOTIDE SEQUENCE</scope>
    <source>
        <strain evidence="6">DUCC4014</strain>
    </source>
</reference>
<dbReference type="InterPro" id="IPR016706">
    <property type="entry name" value="Cleav_polyA_spec_factor_su5"/>
</dbReference>
<dbReference type="SUPFAM" id="SSF55811">
    <property type="entry name" value="Nudix"/>
    <property type="match status" value="1"/>
</dbReference>
<dbReference type="GO" id="GO:0005849">
    <property type="term" value="C:mRNA cleavage factor complex"/>
    <property type="evidence" value="ECO:0007669"/>
    <property type="project" value="UniProtKB-UniRule"/>
</dbReference>
<dbReference type="Pfam" id="PF13869">
    <property type="entry name" value="NUDIX_2"/>
    <property type="match status" value="1"/>
</dbReference>
<evidence type="ECO:0000313" key="6">
    <source>
        <dbReference type="EMBL" id="WOO83245.1"/>
    </source>
</evidence>